<dbReference type="Proteomes" id="UP000030655">
    <property type="component" value="Unassembled WGS sequence"/>
</dbReference>
<reference evidence="1 2" key="2">
    <citation type="submission" date="2014-03" db="EMBL/GenBank/DDBJ databases">
        <title>The Genome Sequence of Anncaliia algerae insect isolate PRA339.</title>
        <authorList>
            <consortium name="The Broad Institute Genome Sequencing Platform"/>
            <consortium name="The Broad Institute Genome Sequencing Center for Infectious Disease"/>
            <person name="Cuomo C."/>
            <person name="Becnel J."/>
            <person name="Sanscrainte N."/>
            <person name="Walker B."/>
            <person name="Young S.K."/>
            <person name="Zeng Q."/>
            <person name="Gargeya S."/>
            <person name="Fitzgerald M."/>
            <person name="Haas B."/>
            <person name="Abouelleil A."/>
            <person name="Alvarado L."/>
            <person name="Arachchi H.M."/>
            <person name="Berlin A.M."/>
            <person name="Chapman S.B."/>
            <person name="Dewar J."/>
            <person name="Goldberg J."/>
            <person name="Griggs A."/>
            <person name="Gujja S."/>
            <person name="Hansen M."/>
            <person name="Howarth C."/>
            <person name="Imamovic A."/>
            <person name="Larimer J."/>
            <person name="McCowan C."/>
            <person name="Murphy C."/>
            <person name="Neiman D."/>
            <person name="Pearson M."/>
            <person name="Priest M."/>
            <person name="Roberts A."/>
            <person name="Saif S."/>
            <person name="Shea T."/>
            <person name="Sisk P."/>
            <person name="Sykes S."/>
            <person name="Wortman J."/>
            <person name="Nusbaum C."/>
            <person name="Birren B."/>
        </authorList>
    </citation>
    <scope>NUCLEOTIDE SEQUENCE [LARGE SCALE GENOMIC DNA]</scope>
    <source>
        <strain evidence="1 2">PRA339</strain>
    </source>
</reference>
<evidence type="ECO:0000313" key="1">
    <source>
        <dbReference type="EMBL" id="KCZ82187.1"/>
    </source>
</evidence>
<dbReference type="EMBL" id="KK365132">
    <property type="protein sequence ID" value="KCZ82187.1"/>
    <property type="molecule type" value="Genomic_DNA"/>
</dbReference>
<protein>
    <submittedName>
        <fullName evidence="1">Uncharacterized protein</fullName>
    </submittedName>
</protein>
<name>A0A059F508_9MICR</name>
<dbReference type="VEuPathDB" id="MicrosporidiaDB:H312_00466"/>
<accession>A0A059F508</accession>
<gene>
    <name evidence="1" type="ORF">H312_00466</name>
</gene>
<evidence type="ECO:0000313" key="2">
    <source>
        <dbReference type="Proteomes" id="UP000030655"/>
    </source>
</evidence>
<keyword evidence="2" id="KW-1185">Reference proteome</keyword>
<dbReference type="HOGENOM" id="CLU_2305379_0_0_1"/>
<organism evidence="1 2">
    <name type="scientific">Anncaliia algerae PRA339</name>
    <dbReference type="NCBI Taxonomy" id="1288291"/>
    <lineage>
        <taxon>Eukaryota</taxon>
        <taxon>Fungi</taxon>
        <taxon>Fungi incertae sedis</taxon>
        <taxon>Microsporidia</taxon>
        <taxon>Tubulinosematoidea</taxon>
        <taxon>Tubulinosematidae</taxon>
        <taxon>Anncaliia</taxon>
    </lineage>
</organism>
<proteinExistence type="predicted"/>
<dbReference type="AlphaFoldDB" id="A0A059F508"/>
<reference evidence="2" key="1">
    <citation type="submission" date="2013-02" db="EMBL/GenBank/DDBJ databases">
        <authorList>
            <consortium name="The Broad Institute Genome Sequencing Platform"/>
            <person name="Cuomo C."/>
            <person name="Becnel J."/>
            <person name="Sanscrainte N."/>
            <person name="Walker B."/>
            <person name="Young S.K."/>
            <person name="Zeng Q."/>
            <person name="Gargeya S."/>
            <person name="Fitzgerald M."/>
            <person name="Haas B."/>
            <person name="Abouelleil A."/>
            <person name="Alvarado L."/>
            <person name="Arachchi H.M."/>
            <person name="Berlin A.M."/>
            <person name="Chapman S.B."/>
            <person name="Dewar J."/>
            <person name="Goldberg J."/>
            <person name="Griggs A."/>
            <person name="Gujja S."/>
            <person name="Hansen M."/>
            <person name="Howarth C."/>
            <person name="Imamovic A."/>
            <person name="Larimer J."/>
            <person name="McCowan C."/>
            <person name="Murphy C."/>
            <person name="Neiman D."/>
            <person name="Pearson M."/>
            <person name="Priest M."/>
            <person name="Roberts A."/>
            <person name="Saif S."/>
            <person name="Shea T."/>
            <person name="Sisk P."/>
            <person name="Sykes S."/>
            <person name="Wortman J."/>
            <person name="Nusbaum C."/>
            <person name="Birren B."/>
        </authorList>
    </citation>
    <scope>NUCLEOTIDE SEQUENCE [LARGE SCALE GENOMIC DNA]</scope>
    <source>
        <strain evidence="2">PRA339</strain>
    </source>
</reference>
<sequence>MVFRYPRKVKEARNQVHKSSNFNKQFIPISIFIKFINVYEVLPQRYDNNKLLKLTFNVRIFNKSRFILRKIEVTNLIDMLCINIKVLENICWKTIFSSFG</sequence>